<reference evidence="2 3" key="1">
    <citation type="submission" date="2021-01" db="EMBL/GenBank/DDBJ databases">
        <title>Streptomyces acididurans sp. nov., isolated from a peat swamp forest soil.</title>
        <authorList>
            <person name="Chantavorakit T."/>
            <person name="Duangmal K."/>
        </authorList>
    </citation>
    <scope>NUCLEOTIDE SEQUENCE [LARGE SCALE GENOMIC DNA]</scope>
    <source>
        <strain evidence="2 3">KK5PA1</strain>
    </source>
</reference>
<name>A0ABS2TXD2_9ACTN</name>
<dbReference type="Proteomes" id="UP000749040">
    <property type="component" value="Unassembled WGS sequence"/>
</dbReference>
<protein>
    <submittedName>
        <fullName evidence="2">Uncharacterized protein</fullName>
    </submittedName>
</protein>
<accession>A0ABS2TXD2</accession>
<gene>
    <name evidence="2" type="ORF">ITX44_26335</name>
</gene>
<feature type="region of interest" description="Disordered" evidence="1">
    <location>
        <begin position="190"/>
        <end position="242"/>
    </location>
</feature>
<keyword evidence="3" id="KW-1185">Reference proteome</keyword>
<comment type="caution">
    <text evidence="2">The sequence shown here is derived from an EMBL/GenBank/DDBJ whole genome shotgun (WGS) entry which is preliminary data.</text>
</comment>
<sequence length="242" mass="25266">MAAAAADHRKVTITREPSGSVVARGGDSLAVCLLDHAGFPYVNDWHGPRHRLPAGMPPEEQAVAISDATRMLRAARYQVDLDPVLDAGESTAPTGVLGPYRAGAELLAVTDRIGEAGTGHDLAHVLDHLLHPEHGALERLREALEAASEKVSDLDDEAFTLADRLTVAAEFVGAAEGELVGIRSELEQMSSPEPSLRPVAHAAALVKSPAAAEGRPSHGTASAPQNVPPLTGPGHTSAPRTR</sequence>
<evidence type="ECO:0000313" key="3">
    <source>
        <dbReference type="Proteomes" id="UP000749040"/>
    </source>
</evidence>
<proteinExistence type="predicted"/>
<evidence type="ECO:0000256" key="1">
    <source>
        <dbReference type="SAM" id="MobiDB-lite"/>
    </source>
</evidence>
<evidence type="ECO:0000313" key="2">
    <source>
        <dbReference type="EMBL" id="MBM9508005.1"/>
    </source>
</evidence>
<dbReference type="EMBL" id="JADKYB010000015">
    <property type="protein sequence ID" value="MBM9508005.1"/>
    <property type="molecule type" value="Genomic_DNA"/>
</dbReference>
<organism evidence="2 3">
    <name type="scientific">Actinacidiphila acididurans</name>
    <dbReference type="NCBI Taxonomy" id="2784346"/>
    <lineage>
        <taxon>Bacteria</taxon>
        <taxon>Bacillati</taxon>
        <taxon>Actinomycetota</taxon>
        <taxon>Actinomycetes</taxon>
        <taxon>Kitasatosporales</taxon>
        <taxon>Streptomycetaceae</taxon>
        <taxon>Actinacidiphila</taxon>
    </lineage>
</organism>